<dbReference type="AlphaFoldDB" id="A0A2P2MRU6"/>
<dbReference type="EMBL" id="GGEC01052441">
    <property type="protein sequence ID" value="MBX32925.1"/>
    <property type="molecule type" value="Transcribed_RNA"/>
</dbReference>
<accession>A0A2P2MRU6</accession>
<name>A0A2P2MRU6_RHIMU</name>
<proteinExistence type="predicted"/>
<protein>
    <submittedName>
        <fullName evidence="1">Uncharacterized protein</fullName>
    </submittedName>
</protein>
<sequence>MWQLLMKPRLVKPGPLRENLTMKKCLPQGNQVLKWTWMRM</sequence>
<reference evidence="1" key="1">
    <citation type="submission" date="2018-02" db="EMBL/GenBank/DDBJ databases">
        <title>Rhizophora mucronata_Transcriptome.</title>
        <authorList>
            <person name="Meera S.P."/>
            <person name="Sreeshan A."/>
            <person name="Augustine A."/>
        </authorList>
    </citation>
    <scope>NUCLEOTIDE SEQUENCE</scope>
    <source>
        <tissue evidence="1">Leaf</tissue>
    </source>
</reference>
<evidence type="ECO:0000313" key="1">
    <source>
        <dbReference type="EMBL" id="MBX32925.1"/>
    </source>
</evidence>
<organism evidence="1">
    <name type="scientific">Rhizophora mucronata</name>
    <name type="common">Asiatic mangrove</name>
    <dbReference type="NCBI Taxonomy" id="61149"/>
    <lineage>
        <taxon>Eukaryota</taxon>
        <taxon>Viridiplantae</taxon>
        <taxon>Streptophyta</taxon>
        <taxon>Embryophyta</taxon>
        <taxon>Tracheophyta</taxon>
        <taxon>Spermatophyta</taxon>
        <taxon>Magnoliopsida</taxon>
        <taxon>eudicotyledons</taxon>
        <taxon>Gunneridae</taxon>
        <taxon>Pentapetalae</taxon>
        <taxon>rosids</taxon>
        <taxon>fabids</taxon>
        <taxon>Malpighiales</taxon>
        <taxon>Rhizophoraceae</taxon>
        <taxon>Rhizophora</taxon>
    </lineage>
</organism>